<proteinExistence type="predicted"/>
<dbReference type="RefSeq" id="WP_271148357.1">
    <property type="nucleotide sequence ID" value="NZ_CP115859.1"/>
</dbReference>
<keyword evidence="1" id="KW-1133">Transmembrane helix</keyword>
<feature type="transmembrane region" description="Helical" evidence="1">
    <location>
        <begin position="7"/>
        <end position="24"/>
    </location>
</feature>
<accession>A0ABY7QKY3</accession>
<name>A0ABY7QKY3_9FLAO</name>
<gene>
    <name evidence="2" type="ORF">PFY12_13305</name>
</gene>
<evidence type="ECO:0000313" key="2">
    <source>
        <dbReference type="EMBL" id="WBV60009.1"/>
    </source>
</evidence>
<dbReference type="Proteomes" id="UP001210978">
    <property type="component" value="Chromosome"/>
</dbReference>
<feature type="transmembrane region" description="Helical" evidence="1">
    <location>
        <begin position="79"/>
        <end position="96"/>
    </location>
</feature>
<keyword evidence="3" id="KW-1185">Reference proteome</keyword>
<reference evidence="2 3" key="1">
    <citation type="submission" date="2023-01" db="EMBL/GenBank/DDBJ databases">
        <title>Complete genome of Chryseobacterium camelliae VAN22-5A.</title>
        <authorList>
            <person name="Zong G."/>
            <person name="Cao G."/>
        </authorList>
    </citation>
    <scope>NUCLEOTIDE SEQUENCE [LARGE SCALE GENOMIC DNA]</scope>
    <source>
        <strain evidence="2 3">VAN22-5A</strain>
    </source>
</reference>
<sequence>MRNIRRLFLIISILLFGWLFFQIANEIDLIPNYSRTFVSEDIDKVEKFKDLNELKEFSKSKIYSLQKINMERSDLADKQLIMIFILIGIQLFLYITSNKSKYPTQP</sequence>
<protein>
    <submittedName>
        <fullName evidence="2">Uncharacterized protein</fullName>
    </submittedName>
</protein>
<keyword evidence="1" id="KW-0812">Transmembrane</keyword>
<dbReference type="EMBL" id="CP115859">
    <property type="protein sequence ID" value="WBV60009.1"/>
    <property type="molecule type" value="Genomic_DNA"/>
</dbReference>
<evidence type="ECO:0000313" key="3">
    <source>
        <dbReference type="Proteomes" id="UP001210978"/>
    </source>
</evidence>
<keyword evidence="1" id="KW-0472">Membrane</keyword>
<organism evidence="2 3">
    <name type="scientific">Chryseobacterium camelliae</name>
    <dbReference type="NCBI Taxonomy" id="1265445"/>
    <lineage>
        <taxon>Bacteria</taxon>
        <taxon>Pseudomonadati</taxon>
        <taxon>Bacteroidota</taxon>
        <taxon>Flavobacteriia</taxon>
        <taxon>Flavobacteriales</taxon>
        <taxon>Weeksellaceae</taxon>
        <taxon>Chryseobacterium group</taxon>
        <taxon>Chryseobacterium</taxon>
    </lineage>
</organism>
<evidence type="ECO:0000256" key="1">
    <source>
        <dbReference type="SAM" id="Phobius"/>
    </source>
</evidence>